<evidence type="ECO:0000256" key="2">
    <source>
        <dbReference type="ARBA" id="ARBA00022741"/>
    </source>
</evidence>
<feature type="region of interest" description="Disordered" evidence="4">
    <location>
        <begin position="106"/>
        <end position="152"/>
    </location>
</feature>
<dbReference type="PROSITE" id="PS00674">
    <property type="entry name" value="AAA"/>
    <property type="match status" value="2"/>
</dbReference>
<evidence type="ECO:0000256" key="4">
    <source>
        <dbReference type="SAM" id="MobiDB-lite"/>
    </source>
</evidence>
<dbReference type="InterPro" id="IPR041569">
    <property type="entry name" value="AAA_lid_3"/>
</dbReference>
<dbReference type="InterPro" id="IPR031996">
    <property type="entry name" value="NVL2_nucleolin-bd"/>
</dbReference>
<dbReference type="FunFam" id="1.10.8.60:FF:000081">
    <property type="entry name" value="AAA family ATPase/60S ribosome export protein"/>
    <property type="match status" value="1"/>
</dbReference>
<dbReference type="FunFam" id="3.40.50.300:FF:000149">
    <property type="entry name" value="Nuclear valosin-containing protein-like"/>
    <property type="match status" value="1"/>
</dbReference>
<dbReference type="GO" id="GO:0005524">
    <property type="term" value="F:ATP binding"/>
    <property type="evidence" value="ECO:0007669"/>
    <property type="project" value="UniProtKB-KW"/>
</dbReference>
<dbReference type="PANTHER" id="PTHR23077">
    <property type="entry name" value="AAA-FAMILY ATPASE"/>
    <property type="match status" value="1"/>
</dbReference>
<feature type="domain" description="AAA+ ATPase" evidence="5">
    <location>
        <begin position="271"/>
        <end position="410"/>
    </location>
</feature>
<name>A0A7L0IW83_PIPCL</name>
<dbReference type="InterPro" id="IPR038100">
    <property type="entry name" value="NLV2_N_sf"/>
</dbReference>
<dbReference type="GO" id="GO:0003723">
    <property type="term" value="F:RNA binding"/>
    <property type="evidence" value="ECO:0007669"/>
    <property type="project" value="TreeGrafter"/>
</dbReference>
<gene>
    <name evidence="6" type="primary">Nvl</name>
    <name evidence="6" type="ORF">PIPCHL_R09809</name>
</gene>
<dbReference type="InterPro" id="IPR050168">
    <property type="entry name" value="AAA_ATPase_domain"/>
</dbReference>
<organism evidence="6 7">
    <name type="scientific">Piprites chloris</name>
    <name type="common">Wing-barred manakin</name>
    <dbReference type="NCBI Taxonomy" id="114369"/>
    <lineage>
        <taxon>Eukaryota</taxon>
        <taxon>Metazoa</taxon>
        <taxon>Chordata</taxon>
        <taxon>Craniata</taxon>
        <taxon>Vertebrata</taxon>
        <taxon>Euteleostomi</taxon>
        <taxon>Archelosauria</taxon>
        <taxon>Archosauria</taxon>
        <taxon>Dinosauria</taxon>
        <taxon>Saurischia</taxon>
        <taxon>Theropoda</taxon>
        <taxon>Coelurosauria</taxon>
        <taxon>Aves</taxon>
        <taxon>Neognathae</taxon>
        <taxon>Neoaves</taxon>
        <taxon>Telluraves</taxon>
        <taxon>Australaves</taxon>
        <taxon>Passeriformes</taxon>
        <taxon>Pipridae</taxon>
        <taxon>Piprites</taxon>
    </lineage>
</organism>
<dbReference type="InterPro" id="IPR003960">
    <property type="entry name" value="ATPase_AAA_CS"/>
</dbReference>
<dbReference type="Pfam" id="PF16725">
    <property type="entry name" value="Nucleolin_bd"/>
    <property type="match status" value="1"/>
</dbReference>
<dbReference type="Proteomes" id="UP000520962">
    <property type="component" value="Unassembled WGS sequence"/>
</dbReference>
<dbReference type="FunFam" id="3.40.50.300:FF:000600">
    <property type="entry name" value="Nuclear valosin-containing protein-like"/>
    <property type="match status" value="1"/>
</dbReference>
<dbReference type="SMART" id="SM00382">
    <property type="entry name" value="AAA"/>
    <property type="match status" value="2"/>
</dbReference>
<comment type="similarity">
    <text evidence="1">Belongs to the AAA ATPase family.</text>
</comment>
<dbReference type="Gene3D" id="1.10.10.2010">
    <property type="match status" value="1"/>
</dbReference>
<proteinExistence type="inferred from homology"/>
<feature type="non-terminal residue" evidence="6">
    <location>
        <position position="824"/>
    </location>
</feature>
<dbReference type="GO" id="GO:0016887">
    <property type="term" value="F:ATP hydrolysis activity"/>
    <property type="evidence" value="ECO:0007669"/>
    <property type="project" value="InterPro"/>
</dbReference>
<dbReference type="Gene3D" id="1.10.8.60">
    <property type="match status" value="2"/>
</dbReference>
<dbReference type="SUPFAM" id="SSF52540">
    <property type="entry name" value="P-loop containing nucleoside triphosphate hydrolases"/>
    <property type="match status" value="2"/>
</dbReference>
<feature type="non-terminal residue" evidence="6">
    <location>
        <position position="1"/>
    </location>
</feature>
<dbReference type="GO" id="GO:0005634">
    <property type="term" value="C:nucleus"/>
    <property type="evidence" value="ECO:0007669"/>
    <property type="project" value="TreeGrafter"/>
</dbReference>
<comment type="caution">
    <text evidence="6">The sequence shown here is derived from an EMBL/GenBank/DDBJ whole genome shotgun (WGS) entry which is preliminary data.</text>
</comment>
<dbReference type="GO" id="GO:0042254">
    <property type="term" value="P:ribosome biogenesis"/>
    <property type="evidence" value="ECO:0007669"/>
    <property type="project" value="TreeGrafter"/>
</dbReference>
<dbReference type="PANTHER" id="PTHR23077:SF171">
    <property type="entry name" value="NUCLEAR VALOSIN-CONTAINING PROTEIN-LIKE"/>
    <property type="match status" value="1"/>
</dbReference>
<dbReference type="InterPro" id="IPR027417">
    <property type="entry name" value="P-loop_NTPase"/>
</dbReference>
<evidence type="ECO:0000313" key="6">
    <source>
        <dbReference type="EMBL" id="NXK36596.1"/>
    </source>
</evidence>
<dbReference type="Gene3D" id="3.40.50.300">
    <property type="entry name" value="P-loop containing nucleotide triphosphate hydrolases"/>
    <property type="match status" value="2"/>
</dbReference>
<dbReference type="Pfam" id="PF00004">
    <property type="entry name" value="AAA"/>
    <property type="match status" value="2"/>
</dbReference>
<keyword evidence="7" id="KW-1185">Reference proteome</keyword>
<dbReference type="AlphaFoldDB" id="A0A7L0IW83"/>
<dbReference type="CDD" id="cd19530">
    <property type="entry name" value="RecA-like_NVL_r2-like"/>
    <property type="match status" value="1"/>
</dbReference>
<sequence>QYLASSKCGQYVDIAVLASDLQKTYSAEYGRRKRNAFRIQVAKVFGIISNEKQREDLAALEVEHVAKRARQEKNETIGSTTDDSDYDDYPEDLSTNHMNSSLLSLYKKGNPDSVPATPKTDPVETPPPVRTAPQTSTVSPGARRETGISDGGWYIDKTPCGKDFFIDLSEDGEGDEKKMISEKSAEFSLLESERKKTKGKRAKRKKEDFPDVDGEIESMLLKKVRNKAPELYRPSVTFEDVGGNDETLKEICKMLIHIRHPEVYNHLGVVPPRGFLLHGPPGCGKTLLAQAIAGELELPMLKVAATEIVSGVSGESEQKLRELFEQAVSSAPCVLFIDEIDAITPKREVASKDMERRIVAQFLTCMDDLNNVAATTQVLVIGATNRPDSLDPALRRAGRFDREICLGIPDEGAREKILQTLCRKLKLPEAFEFRHLARLTPGYVGADLMALCREAAMCTVNRVLIKSEEQRRKHAQAAGNTAEESMGIGTDILDELQRLLDLLKEQNPLPEEQLQKLCIEMNDFIVALSSVQPSAKREGFVTIPDVTWADIGALEDVREELTMAILAPVRNPERFKALGLTTPAGVLLAGPPGCGKTLLAKAVANESGLNFISVKGPELLNMYVGESERAVRQVFQRARNSAPCVIFFDEVDALCPRRSDREVRASVRVVNQLLTEMDGLENRQQVFIMAATNRPDIIDPAILRPGRLDKTLYVGLPPPEDRLAILKTITKDGTRPPLGSDVSLEEIAYSQHCDCYTGADLSALVREASICALREEMALQNNQSEKGDIKISCKHFEEAFRKVKSSVSKKDQMMYEELHQSLCR</sequence>
<evidence type="ECO:0000313" key="7">
    <source>
        <dbReference type="Proteomes" id="UP000520962"/>
    </source>
</evidence>
<dbReference type="FunFam" id="1.10.8.60:FF:000172">
    <property type="entry name" value="Nuclear valosin-containing protein-like"/>
    <property type="match status" value="1"/>
</dbReference>
<evidence type="ECO:0000256" key="1">
    <source>
        <dbReference type="ARBA" id="ARBA00006914"/>
    </source>
</evidence>
<feature type="domain" description="AAA+ ATPase" evidence="5">
    <location>
        <begin position="582"/>
        <end position="718"/>
    </location>
</feature>
<reference evidence="6 7" key="1">
    <citation type="submission" date="2019-09" db="EMBL/GenBank/DDBJ databases">
        <title>Bird 10,000 Genomes (B10K) Project - Family phase.</title>
        <authorList>
            <person name="Zhang G."/>
        </authorList>
    </citation>
    <scope>NUCLEOTIDE SEQUENCE [LARGE SCALE GENOMIC DNA]</scope>
    <source>
        <strain evidence="6">B10K-DU-007-02</strain>
        <tissue evidence="6">Mixed tissue sample</tissue>
    </source>
</reference>
<dbReference type="Pfam" id="PF17862">
    <property type="entry name" value="AAA_lid_3"/>
    <property type="match status" value="2"/>
</dbReference>
<dbReference type="GO" id="GO:1990275">
    <property type="term" value="F:preribosome binding"/>
    <property type="evidence" value="ECO:0007669"/>
    <property type="project" value="TreeGrafter"/>
</dbReference>
<dbReference type="InterPro" id="IPR003593">
    <property type="entry name" value="AAA+_ATPase"/>
</dbReference>
<dbReference type="InterPro" id="IPR003959">
    <property type="entry name" value="ATPase_AAA_core"/>
</dbReference>
<protein>
    <submittedName>
        <fullName evidence="6">NVL protein</fullName>
    </submittedName>
</protein>
<evidence type="ECO:0000259" key="5">
    <source>
        <dbReference type="SMART" id="SM00382"/>
    </source>
</evidence>
<evidence type="ECO:0000256" key="3">
    <source>
        <dbReference type="ARBA" id="ARBA00022840"/>
    </source>
</evidence>
<dbReference type="EMBL" id="VXAH01000161">
    <property type="protein sequence ID" value="NXK36596.1"/>
    <property type="molecule type" value="Genomic_DNA"/>
</dbReference>
<accession>A0A7L0IW83</accession>
<dbReference type="CDD" id="cd19518">
    <property type="entry name" value="RecA-like_NVL_r1-like"/>
    <property type="match status" value="1"/>
</dbReference>
<keyword evidence="3" id="KW-0067">ATP-binding</keyword>
<keyword evidence="2" id="KW-0547">Nucleotide-binding</keyword>